<evidence type="ECO:0000256" key="1">
    <source>
        <dbReference type="SAM" id="Phobius"/>
    </source>
</evidence>
<keyword evidence="1" id="KW-1133">Transmembrane helix</keyword>
<feature type="transmembrane region" description="Helical" evidence="1">
    <location>
        <begin position="183"/>
        <end position="204"/>
    </location>
</feature>
<feature type="transmembrane region" description="Helical" evidence="1">
    <location>
        <begin position="21"/>
        <end position="38"/>
    </location>
</feature>
<dbReference type="AlphaFoldDB" id="A0A399T5L6"/>
<keyword evidence="1" id="KW-0472">Membrane</keyword>
<comment type="caution">
    <text evidence="2">The sequence shown here is derived from an EMBL/GenBank/DDBJ whole genome shotgun (WGS) entry which is preliminary data.</text>
</comment>
<feature type="transmembrane region" description="Helical" evidence="1">
    <location>
        <begin position="58"/>
        <end position="79"/>
    </location>
</feature>
<sequence length="414" mass="46408">MTTNQSTAAGIDFTQRNVGIDLFRALTMFVMIFVNDFWKIHDVPKWLEHAKWGEDFMGLADVVFPCFLFVVGMSIPFAIERRYMKGFSVESTIGHILSRTLALLIMGAFITNSEARLSPNVAYPIGVYFILMVVAFVLIWNQYPRTNNRKMKILIQVLKLIGLGILLYLAITYRSPKEKVFGAHWGILGAIGWTYLVCSFIYLLCRKNIKYLALAWGVFVLICMLGTKMNEHWGASAILSFPRPNFYNDFLAILHIGNGALPAFTMGGVLLSLLATKYAGWRPEKKVLYSFVLAAVLLAAGIVARRFWILAKLGATPTWVFYVSAISVLTYALLNWMAEKGKSGWLDVIKPAGTATLTCYLVPYVSYGFADITGIVLPDWLTHGFMGIVNCLCFAFFIIGVTYLLGKINIKLKI</sequence>
<feature type="transmembrane region" description="Helical" evidence="1">
    <location>
        <begin position="153"/>
        <end position="171"/>
    </location>
</feature>
<gene>
    <name evidence="2" type="ORF">D1614_05370</name>
</gene>
<feature type="transmembrane region" description="Helical" evidence="1">
    <location>
        <begin position="91"/>
        <end position="110"/>
    </location>
</feature>
<dbReference type="PANTHER" id="PTHR31061">
    <property type="entry name" value="LD22376P"/>
    <property type="match status" value="1"/>
</dbReference>
<evidence type="ECO:0000313" key="2">
    <source>
        <dbReference type="EMBL" id="RIJ50175.1"/>
    </source>
</evidence>
<dbReference type="OrthoDB" id="9788724at2"/>
<feature type="transmembrane region" description="Helical" evidence="1">
    <location>
        <begin position="211"/>
        <end position="230"/>
    </location>
</feature>
<name>A0A399T5L6_9BACT</name>
<proteinExistence type="predicted"/>
<feature type="transmembrane region" description="Helical" evidence="1">
    <location>
        <begin position="287"/>
        <end position="307"/>
    </location>
</feature>
<evidence type="ECO:0000313" key="3">
    <source>
        <dbReference type="Proteomes" id="UP000265926"/>
    </source>
</evidence>
<dbReference type="EMBL" id="QWGR01000002">
    <property type="protein sequence ID" value="RIJ50175.1"/>
    <property type="molecule type" value="Genomic_DNA"/>
</dbReference>
<organism evidence="2 3">
    <name type="scientific">Maribellus luteus</name>
    <dbReference type="NCBI Taxonomy" id="2305463"/>
    <lineage>
        <taxon>Bacteria</taxon>
        <taxon>Pseudomonadati</taxon>
        <taxon>Bacteroidota</taxon>
        <taxon>Bacteroidia</taxon>
        <taxon>Marinilabiliales</taxon>
        <taxon>Prolixibacteraceae</taxon>
        <taxon>Maribellus</taxon>
    </lineage>
</organism>
<reference evidence="2 3" key="1">
    <citation type="submission" date="2018-08" db="EMBL/GenBank/DDBJ databases">
        <title>Pallidiluteibacterium maritimus gen. nov., sp. nov., isolated from coastal sediment.</title>
        <authorList>
            <person name="Zhou L.Y."/>
        </authorList>
    </citation>
    <scope>NUCLEOTIDE SEQUENCE [LARGE SCALE GENOMIC DNA]</scope>
    <source>
        <strain evidence="2 3">XSD2</strain>
    </source>
</reference>
<protein>
    <submittedName>
        <fullName evidence="2">DUF5009 domain-containing protein</fullName>
    </submittedName>
</protein>
<dbReference type="PANTHER" id="PTHR31061:SF24">
    <property type="entry name" value="LD22376P"/>
    <property type="match status" value="1"/>
</dbReference>
<keyword evidence="1" id="KW-0812">Transmembrane</keyword>
<feature type="transmembrane region" description="Helical" evidence="1">
    <location>
        <begin position="250"/>
        <end position="275"/>
    </location>
</feature>
<dbReference type="Proteomes" id="UP000265926">
    <property type="component" value="Unassembled WGS sequence"/>
</dbReference>
<dbReference type="RefSeq" id="WP_119436862.1">
    <property type="nucleotide sequence ID" value="NZ_QWGR01000002.1"/>
</dbReference>
<feature type="transmembrane region" description="Helical" evidence="1">
    <location>
        <begin position="122"/>
        <end position="141"/>
    </location>
</feature>
<feature type="transmembrane region" description="Helical" evidence="1">
    <location>
        <begin position="383"/>
        <end position="405"/>
    </location>
</feature>
<feature type="transmembrane region" description="Helical" evidence="1">
    <location>
        <begin position="319"/>
        <end position="336"/>
    </location>
</feature>
<keyword evidence="3" id="KW-1185">Reference proteome</keyword>
<accession>A0A399T5L6</accession>
<feature type="transmembrane region" description="Helical" evidence="1">
    <location>
        <begin position="357"/>
        <end position="377"/>
    </location>
</feature>